<keyword evidence="3" id="KW-1185">Reference proteome</keyword>
<dbReference type="HOGENOM" id="CLU_2641879_0_0_1"/>
<evidence type="ECO:0000313" key="1">
    <source>
        <dbReference type="EMBL" id="AET00373.1"/>
    </source>
</evidence>
<protein>
    <recommendedName>
        <fullName evidence="4">FAR1 domain-containing protein</fullName>
    </recommendedName>
</protein>
<evidence type="ECO:0000313" key="2">
    <source>
        <dbReference type="EnsemblPlants" id="AET00373"/>
    </source>
</evidence>
<reference evidence="2" key="3">
    <citation type="submission" date="2015-04" db="UniProtKB">
        <authorList>
            <consortium name="EnsemblPlants"/>
        </authorList>
    </citation>
    <scope>IDENTIFICATION</scope>
    <source>
        <strain evidence="2">cv. Jemalong A17</strain>
    </source>
</reference>
<gene>
    <name evidence="1" type="ordered locus">MTR_5g091290</name>
</gene>
<accession>G7KD45</accession>
<dbReference type="Proteomes" id="UP000002051">
    <property type="component" value="Chromosome 5"/>
</dbReference>
<dbReference type="EnsemblPlants" id="AET00373">
    <property type="protein sequence ID" value="AET00373"/>
    <property type="gene ID" value="MTR_5g091290"/>
</dbReference>
<reference evidence="1 3" key="2">
    <citation type="journal article" date="2014" name="BMC Genomics">
        <title>An improved genome release (version Mt4.0) for the model legume Medicago truncatula.</title>
        <authorList>
            <person name="Tang H."/>
            <person name="Krishnakumar V."/>
            <person name="Bidwell S."/>
            <person name="Rosen B."/>
            <person name="Chan A."/>
            <person name="Zhou S."/>
            <person name="Gentzbittel L."/>
            <person name="Childs K.L."/>
            <person name="Yandell M."/>
            <person name="Gundlach H."/>
            <person name="Mayer K.F."/>
            <person name="Schwartz D.C."/>
            <person name="Town C.D."/>
        </authorList>
    </citation>
    <scope>GENOME REANNOTATION</scope>
    <source>
        <strain evidence="2 3">cv. Jemalong A17</strain>
    </source>
</reference>
<sequence>MNNNISNFDFNKCWVEDISPKNDYSDTTGEHFDRNMVSCDTFLSEWRVTKFVDEHNHGLLNPVKYAFYIDLLESPGR</sequence>
<dbReference type="AlphaFoldDB" id="G7KD45"/>
<dbReference type="EMBL" id="CM001221">
    <property type="protein sequence ID" value="AET00373.1"/>
    <property type="molecule type" value="Genomic_DNA"/>
</dbReference>
<reference evidence="1 3" key="1">
    <citation type="journal article" date="2011" name="Nature">
        <title>The Medicago genome provides insight into the evolution of rhizobial symbioses.</title>
        <authorList>
            <person name="Young N.D."/>
            <person name="Debelle F."/>
            <person name="Oldroyd G.E."/>
            <person name="Geurts R."/>
            <person name="Cannon S.B."/>
            <person name="Udvardi M.K."/>
            <person name="Benedito V.A."/>
            <person name="Mayer K.F."/>
            <person name="Gouzy J."/>
            <person name="Schoof H."/>
            <person name="Van de Peer Y."/>
            <person name="Proost S."/>
            <person name="Cook D.R."/>
            <person name="Meyers B.C."/>
            <person name="Spannagl M."/>
            <person name="Cheung F."/>
            <person name="De Mita S."/>
            <person name="Krishnakumar V."/>
            <person name="Gundlach H."/>
            <person name="Zhou S."/>
            <person name="Mudge J."/>
            <person name="Bharti A.K."/>
            <person name="Murray J.D."/>
            <person name="Naoumkina M.A."/>
            <person name="Rosen B."/>
            <person name="Silverstein K.A."/>
            <person name="Tang H."/>
            <person name="Rombauts S."/>
            <person name="Zhao P.X."/>
            <person name="Zhou P."/>
            <person name="Barbe V."/>
            <person name="Bardou P."/>
            <person name="Bechner M."/>
            <person name="Bellec A."/>
            <person name="Berger A."/>
            <person name="Berges H."/>
            <person name="Bidwell S."/>
            <person name="Bisseling T."/>
            <person name="Choisne N."/>
            <person name="Couloux A."/>
            <person name="Denny R."/>
            <person name="Deshpande S."/>
            <person name="Dai X."/>
            <person name="Doyle J.J."/>
            <person name="Dudez A.M."/>
            <person name="Farmer A.D."/>
            <person name="Fouteau S."/>
            <person name="Franken C."/>
            <person name="Gibelin C."/>
            <person name="Gish J."/>
            <person name="Goldstein S."/>
            <person name="Gonzalez A.J."/>
            <person name="Green P.J."/>
            <person name="Hallab A."/>
            <person name="Hartog M."/>
            <person name="Hua A."/>
            <person name="Humphray S.J."/>
            <person name="Jeong D.H."/>
            <person name="Jing Y."/>
            <person name="Jocker A."/>
            <person name="Kenton S.M."/>
            <person name="Kim D.J."/>
            <person name="Klee K."/>
            <person name="Lai H."/>
            <person name="Lang C."/>
            <person name="Lin S."/>
            <person name="Macmil S.L."/>
            <person name="Magdelenat G."/>
            <person name="Matthews L."/>
            <person name="McCorrison J."/>
            <person name="Monaghan E.L."/>
            <person name="Mun J.H."/>
            <person name="Najar F.Z."/>
            <person name="Nicholson C."/>
            <person name="Noirot C."/>
            <person name="O'Bleness M."/>
            <person name="Paule C.R."/>
            <person name="Poulain J."/>
            <person name="Prion F."/>
            <person name="Qin B."/>
            <person name="Qu C."/>
            <person name="Retzel E.F."/>
            <person name="Riddle C."/>
            <person name="Sallet E."/>
            <person name="Samain S."/>
            <person name="Samson N."/>
            <person name="Sanders I."/>
            <person name="Saurat O."/>
            <person name="Scarpelli C."/>
            <person name="Schiex T."/>
            <person name="Segurens B."/>
            <person name="Severin A.J."/>
            <person name="Sherrier D.J."/>
            <person name="Shi R."/>
            <person name="Sims S."/>
            <person name="Singer S.R."/>
            <person name="Sinharoy S."/>
            <person name="Sterck L."/>
            <person name="Viollet A."/>
            <person name="Wang B.B."/>
            <person name="Wang K."/>
            <person name="Wang M."/>
            <person name="Wang X."/>
            <person name="Warfsmann J."/>
            <person name="Weissenbach J."/>
            <person name="White D.D."/>
            <person name="White J.D."/>
            <person name="Wiley G.B."/>
            <person name="Wincker P."/>
            <person name="Xing Y."/>
            <person name="Yang L."/>
            <person name="Yao Z."/>
            <person name="Ying F."/>
            <person name="Zhai J."/>
            <person name="Zhou L."/>
            <person name="Zuber A."/>
            <person name="Denarie J."/>
            <person name="Dixon R.A."/>
            <person name="May G.D."/>
            <person name="Schwartz D.C."/>
            <person name="Rogers J."/>
            <person name="Quetier F."/>
            <person name="Town C.D."/>
            <person name="Roe B.A."/>
        </authorList>
    </citation>
    <scope>NUCLEOTIDE SEQUENCE [LARGE SCALE GENOMIC DNA]</scope>
    <source>
        <strain evidence="1">A17</strain>
        <strain evidence="2 3">cv. Jemalong A17</strain>
    </source>
</reference>
<dbReference type="PaxDb" id="3880-AET00373"/>
<name>G7KD45_MEDTR</name>
<evidence type="ECO:0008006" key="4">
    <source>
        <dbReference type="Google" id="ProtNLM"/>
    </source>
</evidence>
<proteinExistence type="predicted"/>
<organism evidence="1 3">
    <name type="scientific">Medicago truncatula</name>
    <name type="common">Barrel medic</name>
    <name type="synonym">Medicago tribuloides</name>
    <dbReference type="NCBI Taxonomy" id="3880"/>
    <lineage>
        <taxon>Eukaryota</taxon>
        <taxon>Viridiplantae</taxon>
        <taxon>Streptophyta</taxon>
        <taxon>Embryophyta</taxon>
        <taxon>Tracheophyta</taxon>
        <taxon>Spermatophyta</taxon>
        <taxon>Magnoliopsida</taxon>
        <taxon>eudicotyledons</taxon>
        <taxon>Gunneridae</taxon>
        <taxon>Pentapetalae</taxon>
        <taxon>rosids</taxon>
        <taxon>fabids</taxon>
        <taxon>Fabales</taxon>
        <taxon>Fabaceae</taxon>
        <taxon>Papilionoideae</taxon>
        <taxon>50 kb inversion clade</taxon>
        <taxon>NPAAA clade</taxon>
        <taxon>Hologalegina</taxon>
        <taxon>IRL clade</taxon>
        <taxon>Trifolieae</taxon>
        <taxon>Medicago</taxon>
    </lineage>
</organism>
<evidence type="ECO:0000313" key="3">
    <source>
        <dbReference type="Proteomes" id="UP000002051"/>
    </source>
</evidence>